<dbReference type="EMBL" id="ML122288">
    <property type="protein sequence ID" value="RPD56442.1"/>
    <property type="molecule type" value="Genomic_DNA"/>
</dbReference>
<proteinExistence type="predicted"/>
<dbReference type="SUPFAM" id="SSF52047">
    <property type="entry name" value="RNI-like"/>
    <property type="match status" value="1"/>
</dbReference>
<gene>
    <name evidence="1" type="ORF">L227DRAFT_656272</name>
</gene>
<name>A0A5C2RZD8_9APHY</name>
<protein>
    <recommendedName>
        <fullName evidence="3">F-box domain-containing protein</fullName>
    </recommendedName>
</protein>
<dbReference type="Gene3D" id="3.80.10.10">
    <property type="entry name" value="Ribonuclease Inhibitor"/>
    <property type="match status" value="1"/>
</dbReference>
<evidence type="ECO:0000313" key="1">
    <source>
        <dbReference type="EMBL" id="RPD56442.1"/>
    </source>
</evidence>
<dbReference type="InterPro" id="IPR032675">
    <property type="entry name" value="LRR_dom_sf"/>
</dbReference>
<dbReference type="OrthoDB" id="2751564at2759"/>
<keyword evidence="2" id="KW-1185">Reference proteome</keyword>
<organism evidence="1 2">
    <name type="scientific">Lentinus tigrinus ALCF2SS1-6</name>
    <dbReference type="NCBI Taxonomy" id="1328759"/>
    <lineage>
        <taxon>Eukaryota</taxon>
        <taxon>Fungi</taxon>
        <taxon>Dikarya</taxon>
        <taxon>Basidiomycota</taxon>
        <taxon>Agaricomycotina</taxon>
        <taxon>Agaricomycetes</taxon>
        <taxon>Polyporales</taxon>
        <taxon>Polyporaceae</taxon>
        <taxon>Lentinus</taxon>
    </lineage>
</organism>
<dbReference type="Proteomes" id="UP000313359">
    <property type="component" value="Unassembled WGS sequence"/>
</dbReference>
<reference evidence="1" key="1">
    <citation type="journal article" date="2018" name="Genome Biol. Evol.">
        <title>Genomics and development of Lentinus tigrinus, a white-rot wood-decaying mushroom with dimorphic fruiting bodies.</title>
        <authorList>
            <person name="Wu B."/>
            <person name="Xu Z."/>
            <person name="Knudson A."/>
            <person name="Carlson A."/>
            <person name="Chen N."/>
            <person name="Kovaka S."/>
            <person name="LaButti K."/>
            <person name="Lipzen A."/>
            <person name="Pennachio C."/>
            <person name="Riley R."/>
            <person name="Schakwitz W."/>
            <person name="Umezawa K."/>
            <person name="Ohm R.A."/>
            <person name="Grigoriev I.V."/>
            <person name="Nagy L.G."/>
            <person name="Gibbons J."/>
            <person name="Hibbett D."/>
        </authorList>
    </citation>
    <scope>NUCLEOTIDE SEQUENCE [LARGE SCALE GENOMIC DNA]</scope>
    <source>
        <strain evidence="1">ALCF2SS1-6</strain>
    </source>
</reference>
<evidence type="ECO:0008006" key="3">
    <source>
        <dbReference type="Google" id="ProtNLM"/>
    </source>
</evidence>
<sequence length="495" mass="57098">MPRGLALNFDILREIAWSSDRQTCATLIRSCRFFYQEAAKRILHDPVNLSNDSDMVKLLRFLQPDHYARARYVRTLRLNVTWRLPRQDQRALEDIIAQMTQLKHLRIDRGEDFLKSSPSLGNALANLTSLRQLDVFYAGSLTCNFFKAMKSDLVSISLHWMDSKEDWFAEQGMDDEKWSPIHPVPLLAKWCSSLEELNCKRWYIASKLPTFTEVYPSMHRLKVEHDDFPLAAPYIRAYPNLARLSVSTNYGSDLRYPEDRQRLHEHRSRNIRDQEAEDGPGTWQHLEEYVGSLADLEIFGLTCHISRVMFSTELSDRHLEPLSAVLAYAKPTHLNVEGDSALLAHSSHSLPVILRESGSSRLESLVLRICLCEEHKELDVGAALNALASALAQLPLRRLRLRVVSCLDPVPSARWISIRHRVYETRKTPFAHAENTLRDWDVDVFMHELRDALPSLTDAKVDIIGPRGGDRRREIVPEHAHRFIMSGDTRLYEFR</sequence>
<evidence type="ECO:0000313" key="2">
    <source>
        <dbReference type="Proteomes" id="UP000313359"/>
    </source>
</evidence>
<accession>A0A5C2RZD8</accession>
<dbReference type="AlphaFoldDB" id="A0A5C2RZD8"/>